<comment type="caution">
    <text evidence="2">The sequence shown here is derived from an EMBL/GenBank/DDBJ whole genome shotgun (WGS) entry which is preliminary data.</text>
</comment>
<reference evidence="2" key="1">
    <citation type="submission" date="2022-08" db="EMBL/GenBank/DDBJ databases">
        <authorList>
            <person name="Kallberg Y."/>
            <person name="Tangrot J."/>
            <person name="Rosling A."/>
        </authorList>
    </citation>
    <scope>NUCLEOTIDE SEQUENCE</scope>
    <source>
        <strain evidence="2">Wild A</strain>
    </source>
</reference>
<keyword evidence="3" id="KW-1185">Reference proteome</keyword>
<dbReference type="Proteomes" id="UP001153678">
    <property type="component" value="Unassembled WGS sequence"/>
</dbReference>
<feature type="region of interest" description="Disordered" evidence="1">
    <location>
        <begin position="27"/>
        <end position="68"/>
    </location>
</feature>
<proteinExistence type="predicted"/>
<organism evidence="2 3">
    <name type="scientific">Funneliformis geosporum</name>
    <dbReference type="NCBI Taxonomy" id="1117311"/>
    <lineage>
        <taxon>Eukaryota</taxon>
        <taxon>Fungi</taxon>
        <taxon>Fungi incertae sedis</taxon>
        <taxon>Mucoromycota</taxon>
        <taxon>Glomeromycotina</taxon>
        <taxon>Glomeromycetes</taxon>
        <taxon>Glomerales</taxon>
        <taxon>Glomeraceae</taxon>
        <taxon>Funneliformis</taxon>
    </lineage>
</organism>
<feature type="non-terminal residue" evidence="2">
    <location>
        <position position="1"/>
    </location>
</feature>
<gene>
    <name evidence="2" type="ORF">FWILDA_LOCUS16053</name>
</gene>
<dbReference type="AlphaFoldDB" id="A0A9W4WX97"/>
<name>A0A9W4WX97_9GLOM</name>
<evidence type="ECO:0000313" key="3">
    <source>
        <dbReference type="Proteomes" id="UP001153678"/>
    </source>
</evidence>
<feature type="compositionally biased region" description="Basic and acidic residues" evidence="1">
    <location>
        <begin position="56"/>
        <end position="68"/>
    </location>
</feature>
<protein>
    <submittedName>
        <fullName evidence="2">13294_t:CDS:1</fullName>
    </submittedName>
</protein>
<evidence type="ECO:0000256" key="1">
    <source>
        <dbReference type="SAM" id="MobiDB-lite"/>
    </source>
</evidence>
<accession>A0A9W4WX97</accession>
<dbReference type="EMBL" id="CAMKVN010009509">
    <property type="protein sequence ID" value="CAI2193394.1"/>
    <property type="molecule type" value="Genomic_DNA"/>
</dbReference>
<feature type="compositionally biased region" description="Basic and acidic residues" evidence="1">
    <location>
        <begin position="27"/>
        <end position="44"/>
    </location>
</feature>
<sequence length="68" mass="7960">VSNTIDEIEDCLIFDFHKVEDIINQKRGIKEEKKQIDSENKSDNNDNENESGNDNNENKKNNYKSNED</sequence>
<feature type="non-terminal residue" evidence="2">
    <location>
        <position position="68"/>
    </location>
</feature>
<evidence type="ECO:0000313" key="2">
    <source>
        <dbReference type="EMBL" id="CAI2193394.1"/>
    </source>
</evidence>